<name>A0AAN7R1T7_TRANT</name>
<feature type="compositionally biased region" description="Polar residues" evidence="2">
    <location>
        <begin position="667"/>
        <end position="677"/>
    </location>
</feature>
<feature type="compositionally biased region" description="Polar residues" evidence="2">
    <location>
        <begin position="239"/>
        <end position="249"/>
    </location>
</feature>
<feature type="region of interest" description="Disordered" evidence="2">
    <location>
        <begin position="53"/>
        <end position="80"/>
    </location>
</feature>
<dbReference type="InterPro" id="IPR007275">
    <property type="entry name" value="YTH_domain"/>
</dbReference>
<dbReference type="PROSITE" id="PS50882">
    <property type="entry name" value="YTH"/>
    <property type="match status" value="1"/>
</dbReference>
<dbReference type="Gene3D" id="3.10.590.10">
    <property type="entry name" value="ph1033 like domains"/>
    <property type="match status" value="1"/>
</dbReference>
<dbReference type="EMBL" id="JAXQNO010000013">
    <property type="protein sequence ID" value="KAK4785030.1"/>
    <property type="molecule type" value="Genomic_DNA"/>
</dbReference>
<feature type="region of interest" description="Disordered" evidence="2">
    <location>
        <begin position="222"/>
        <end position="249"/>
    </location>
</feature>
<dbReference type="GO" id="GO:0003729">
    <property type="term" value="F:mRNA binding"/>
    <property type="evidence" value="ECO:0007669"/>
    <property type="project" value="UniProtKB-UniRule"/>
</dbReference>
<dbReference type="AlphaFoldDB" id="A0AAN7R1T7"/>
<dbReference type="GO" id="GO:0061157">
    <property type="term" value="P:mRNA destabilization"/>
    <property type="evidence" value="ECO:0007669"/>
    <property type="project" value="TreeGrafter"/>
</dbReference>
<dbReference type="PANTHER" id="PTHR12357">
    <property type="entry name" value="YTH YT521-B HOMOLOGY DOMAIN-CONTAINING"/>
    <property type="match status" value="1"/>
</dbReference>
<comment type="similarity">
    <text evidence="1">Belongs to the YTHDF family.</text>
</comment>
<evidence type="ECO:0000313" key="4">
    <source>
        <dbReference type="EMBL" id="KAK4785030.1"/>
    </source>
</evidence>
<evidence type="ECO:0000256" key="1">
    <source>
        <dbReference type="RuleBase" id="RU369095"/>
    </source>
</evidence>
<feature type="region of interest" description="Disordered" evidence="2">
    <location>
        <begin position="658"/>
        <end position="709"/>
    </location>
</feature>
<accession>A0AAN7R1T7</accession>
<comment type="function">
    <text evidence="1">Specifically recognizes and binds N6-methyladenosine (m6A)-containing RNAs, and regulates mRNA stability. M6A is a modification present at internal sites of mRNAs and some non-coding RNAs and plays a role in mRNA stability and processing.</text>
</comment>
<dbReference type="InterPro" id="IPR045168">
    <property type="entry name" value="YTH_prot"/>
</dbReference>
<feature type="compositionally biased region" description="Polar residues" evidence="2">
    <location>
        <begin position="64"/>
        <end position="74"/>
    </location>
</feature>
<sequence length="709" mass="77789">MAAVAQPADRILSIFLLRDSVARSVISRDLLGLPGFDQATDLLQKLSLDAQPKSVEIPEPTKKPTANQYSSVDSGSAPIGHVPPYERSLTPVLHDFTDPTMCYIPNGYPSSAYYFGGYDGSCNEWDDFSRYGNTEGVDITSGFYGDNGSLMYPGYGFAPYGPYSPATSPVPGNEQIYGTQHYHYPSPYFQSLPTSIPNAPSLSAPPQKEVSASAPADQKLLPADTLNCPKNGGVKGNARSGTLKSTHQNTGYNTNGSYGMTSLPGSIASGYQDVRFGYDGLSSPFQWSNGSAFADGQPGRTTNAGMANSISNSKSIPSRNQSYLPNSQIMGLHHPRPLPGMNAANGFINRVYPNKLYPQYGSTVRSGMGFGYDSRANGRGWLGMDNKYKNRGYGGSFYGFASENMDGLNELNRGPRSKGSRSQKNFSSVTLAVKGKSLPSSVVNEEEKSKMSVSPDGDHYNQVDFPEYADAKFFVIKSYSEDDVHKSIKYSVWASTPNGNKKLDAVYREAQEKAGHLPVFLFFSVNTSGQFVGVAEMTGPVNFEKNVEYWQQDKWNGCFPVKWHIVKDVPNSLLKHIILENNENKPVTNSRDTQEVKLEQGLKMIKIFKDHVLKTSLLDDFEFYENREKAIQEKKAKHQQFQKQIWEGKLMSEKKEIANGELKSQKSPEVQTGQTKDSAAVPSNGDLNLSEEDPKGAKVAVSEVTANAC</sequence>
<proteinExistence type="inferred from homology"/>
<dbReference type="Proteomes" id="UP001346149">
    <property type="component" value="Unassembled WGS sequence"/>
</dbReference>
<dbReference type="Pfam" id="PF04146">
    <property type="entry name" value="YTH"/>
    <property type="match status" value="1"/>
</dbReference>
<evidence type="ECO:0000259" key="3">
    <source>
        <dbReference type="PROSITE" id="PS50882"/>
    </source>
</evidence>
<keyword evidence="5" id="KW-1185">Reference proteome</keyword>
<dbReference type="GO" id="GO:1990247">
    <property type="term" value="F:N6-methyladenosine-containing RNA reader activity"/>
    <property type="evidence" value="ECO:0007669"/>
    <property type="project" value="UniProtKB-UniRule"/>
</dbReference>
<protein>
    <recommendedName>
        <fullName evidence="1">YTH domain-containing family protein</fullName>
    </recommendedName>
</protein>
<evidence type="ECO:0000256" key="2">
    <source>
        <dbReference type="SAM" id="MobiDB-lite"/>
    </source>
</evidence>
<evidence type="ECO:0000313" key="5">
    <source>
        <dbReference type="Proteomes" id="UP001346149"/>
    </source>
</evidence>
<organism evidence="4 5">
    <name type="scientific">Trapa natans</name>
    <name type="common">Water chestnut</name>
    <dbReference type="NCBI Taxonomy" id="22666"/>
    <lineage>
        <taxon>Eukaryota</taxon>
        <taxon>Viridiplantae</taxon>
        <taxon>Streptophyta</taxon>
        <taxon>Embryophyta</taxon>
        <taxon>Tracheophyta</taxon>
        <taxon>Spermatophyta</taxon>
        <taxon>Magnoliopsida</taxon>
        <taxon>eudicotyledons</taxon>
        <taxon>Gunneridae</taxon>
        <taxon>Pentapetalae</taxon>
        <taxon>rosids</taxon>
        <taxon>malvids</taxon>
        <taxon>Myrtales</taxon>
        <taxon>Lythraceae</taxon>
        <taxon>Trapa</taxon>
    </lineage>
</organism>
<gene>
    <name evidence="4" type="ORF">SAY86_001719</name>
</gene>
<keyword evidence="1" id="KW-0694">RNA-binding</keyword>
<comment type="caution">
    <text evidence="4">The sequence shown here is derived from an EMBL/GenBank/DDBJ whole genome shotgun (WGS) entry which is preliminary data.</text>
</comment>
<reference evidence="4 5" key="1">
    <citation type="journal article" date="2023" name="Hortic Res">
        <title>Pangenome of water caltrop reveals structural variations and asymmetric subgenome divergence after allopolyploidization.</title>
        <authorList>
            <person name="Zhang X."/>
            <person name="Chen Y."/>
            <person name="Wang L."/>
            <person name="Yuan Y."/>
            <person name="Fang M."/>
            <person name="Shi L."/>
            <person name="Lu R."/>
            <person name="Comes H.P."/>
            <person name="Ma Y."/>
            <person name="Chen Y."/>
            <person name="Huang G."/>
            <person name="Zhou Y."/>
            <person name="Zheng Z."/>
            <person name="Qiu Y."/>
        </authorList>
    </citation>
    <scope>NUCLEOTIDE SEQUENCE [LARGE SCALE GENOMIC DNA]</scope>
    <source>
        <strain evidence="4">F231</strain>
    </source>
</reference>
<dbReference type="PANTHER" id="PTHR12357:SF99">
    <property type="entry name" value="YTH DOMAIN-CONTAINING PROTEIN ECT2-RELATED"/>
    <property type="match status" value="1"/>
</dbReference>
<dbReference type="CDD" id="cd21134">
    <property type="entry name" value="YTH"/>
    <property type="match status" value="1"/>
</dbReference>
<feature type="domain" description="YTH" evidence="3">
    <location>
        <begin position="471"/>
        <end position="608"/>
    </location>
</feature>
<dbReference type="GO" id="GO:0005737">
    <property type="term" value="C:cytoplasm"/>
    <property type="evidence" value="ECO:0007669"/>
    <property type="project" value="TreeGrafter"/>
</dbReference>